<evidence type="ECO:0000313" key="1">
    <source>
        <dbReference type="EMBL" id="MCC2126613.1"/>
    </source>
</evidence>
<dbReference type="EMBL" id="JAJEPS010000009">
    <property type="protein sequence ID" value="MCC2126613.1"/>
    <property type="molecule type" value="Genomic_DNA"/>
</dbReference>
<dbReference type="Proteomes" id="UP001198220">
    <property type="component" value="Unassembled WGS sequence"/>
</dbReference>
<organism evidence="1 2">
    <name type="scientific">Hominiventricola filiformis</name>
    <dbReference type="NCBI Taxonomy" id="2885352"/>
    <lineage>
        <taxon>Bacteria</taxon>
        <taxon>Bacillati</taxon>
        <taxon>Bacillota</taxon>
        <taxon>Clostridia</taxon>
        <taxon>Lachnospirales</taxon>
        <taxon>Lachnospiraceae</taxon>
        <taxon>Hominiventricola</taxon>
    </lineage>
</organism>
<evidence type="ECO:0000313" key="2">
    <source>
        <dbReference type="Proteomes" id="UP001198220"/>
    </source>
</evidence>
<reference evidence="1 2" key="1">
    <citation type="submission" date="2021-10" db="EMBL/GenBank/DDBJ databases">
        <title>Anaerobic single-cell dispensing facilitates the cultivation of human gut bacteria.</title>
        <authorList>
            <person name="Afrizal A."/>
        </authorList>
    </citation>
    <scope>NUCLEOTIDE SEQUENCE [LARGE SCALE GENOMIC DNA]</scope>
    <source>
        <strain evidence="1 2">CLA-AA-H276</strain>
    </source>
</reference>
<dbReference type="AlphaFoldDB" id="A0AAE3A907"/>
<gene>
    <name evidence="1" type="ORF">LKD36_10515</name>
</gene>
<sequence>MIYTVKRIDEDLDFGCEERFEDMPVMAIVTLINSSREEVIVKIEDAMLYERNINEGDKVCFGVNNKLEKIE</sequence>
<name>A0AAE3A907_9FIRM</name>
<accession>A0AAE3A907</accession>
<proteinExistence type="predicted"/>
<protein>
    <submittedName>
        <fullName evidence="1">Uncharacterized protein</fullName>
    </submittedName>
</protein>
<dbReference type="RefSeq" id="WP_308459566.1">
    <property type="nucleotide sequence ID" value="NZ_JAJEPS010000009.1"/>
</dbReference>
<comment type="caution">
    <text evidence="1">The sequence shown here is derived from an EMBL/GenBank/DDBJ whole genome shotgun (WGS) entry which is preliminary data.</text>
</comment>
<keyword evidence="2" id="KW-1185">Reference proteome</keyword>